<keyword evidence="2" id="KW-1185">Reference proteome</keyword>
<evidence type="ECO:0000313" key="1">
    <source>
        <dbReference type="EMBL" id="KAK7253812.1"/>
    </source>
</evidence>
<proteinExistence type="predicted"/>
<accession>A0ABR1GD72</accession>
<name>A0ABR1GD72_AURAN</name>
<comment type="caution">
    <text evidence="1">The sequence shown here is derived from an EMBL/GenBank/DDBJ whole genome shotgun (WGS) entry which is preliminary data.</text>
</comment>
<reference evidence="1 2" key="1">
    <citation type="submission" date="2024-03" db="EMBL/GenBank/DDBJ databases">
        <title>Aureococcus anophagefferens CCMP1851 and Kratosvirus quantuckense: Draft genome of a second virus-susceptible host strain in the model system.</title>
        <authorList>
            <person name="Chase E."/>
            <person name="Truchon A.R."/>
            <person name="Schepens W."/>
            <person name="Wilhelm S.W."/>
        </authorList>
    </citation>
    <scope>NUCLEOTIDE SEQUENCE [LARGE SCALE GENOMIC DNA]</scope>
    <source>
        <strain evidence="1 2">CCMP1851</strain>
    </source>
</reference>
<sequence length="116" mass="12353">MGQALSSIDGARMDFLARSVDDVRAAFAPSLDHALDVAWRSEERQVASDALLGFASKVKFFAALEFAVRRNVSLEALQHATIGSLCPAASEMVLSSFGGAPSLALCRIQTFNSTSM</sequence>
<dbReference type="EMBL" id="JBBJCI010000034">
    <property type="protein sequence ID" value="KAK7253812.1"/>
    <property type="molecule type" value="Genomic_DNA"/>
</dbReference>
<protein>
    <submittedName>
        <fullName evidence="1">Uncharacterized protein</fullName>
    </submittedName>
</protein>
<dbReference type="Proteomes" id="UP001363151">
    <property type="component" value="Unassembled WGS sequence"/>
</dbReference>
<organism evidence="1 2">
    <name type="scientific">Aureococcus anophagefferens</name>
    <name type="common">Harmful bloom alga</name>
    <dbReference type="NCBI Taxonomy" id="44056"/>
    <lineage>
        <taxon>Eukaryota</taxon>
        <taxon>Sar</taxon>
        <taxon>Stramenopiles</taxon>
        <taxon>Ochrophyta</taxon>
        <taxon>Pelagophyceae</taxon>
        <taxon>Pelagomonadales</taxon>
        <taxon>Pelagomonadaceae</taxon>
        <taxon>Aureococcus</taxon>
    </lineage>
</organism>
<gene>
    <name evidence="1" type="ORF">SO694_00002656</name>
</gene>
<evidence type="ECO:0000313" key="2">
    <source>
        <dbReference type="Proteomes" id="UP001363151"/>
    </source>
</evidence>